<evidence type="ECO:0000313" key="2">
    <source>
        <dbReference type="Proteomes" id="UP000834106"/>
    </source>
</evidence>
<organism evidence="1 2">
    <name type="scientific">Fraxinus pennsylvanica</name>
    <dbReference type="NCBI Taxonomy" id="56036"/>
    <lineage>
        <taxon>Eukaryota</taxon>
        <taxon>Viridiplantae</taxon>
        <taxon>Streptophyta</taxon>
        <taxon>Embryophyta</taxon>
        <taxon>Tracheophyta</taxon>
        <taxon>Spermatophyta</taxon>
        <taxon>Magnoliopsida</taxon>
        <taxon>eudicotyledons</taxon>
        <taxon>Gunneridae</taxon>
        <taxon>Pentapetalae</taxon>
        <taxon>asterids</taxon>
        <taxon>lamiids</taxon>
        <taxon>Lamiales</taxon>
        <taxon>Oleaceae</taxon>
        <taxon>Oleeae</taxon>
        <taxon>Fraxinus</taxon>
    </lineage>
</organism>
<sequence length="147" mass="17053">MKSNQSKFCFNWLNLPLRYSCGASLNAMGHMCLLKVGVHQFLSARTYLSAGISPMRRTSMTEMAYGPKMKWQEELDERQMEKLPLRKQLIKLKCQLQNIGAFAYELTYMRVEHDATIHHPMPISSYMSSGRQNFYLSGQTINLQEYS</sequence>
<dbReference type="Proteomes" id="UP000834106">
    <property type="component" value="Chromosome 17"/>
</dbReference>
<reference evidence="1" key="1">
    <citation type="submission" date="2023-05" db="EMBL/GenBank/DDBJ databases">
        <authorList>
            <person name="Huff M."/>
        </authorList>
    </citation>
    <scope>NUCLEOTIDE SEQUENCE</scope>
</reference>
<dbReference type="EMBL" id="OU503052">
    <property type="protein sequence ID" value="CAI9779472.1"/>
    <property type="molecule type" value="Genomic_DNA"/>
</dbReference>
<evidence type="ECO:0000313" key="1">
    <source>
        <dbReference type="EMBL" id="CAI9779472.1"/>
    </source>
</evidence>
<gene>
    <name evidence="1" type="ORF">FPE_LOCUS26902</name>
</gene>
<keyword evidence="2" id="KW-1185">Reference proteome</keyword>
<accession>A0AAD2E5E2</accession>
<name>A0AAD2E5E2_9LAMI</name>
<protein>
    <submittedName>
        <fullName evidence="1">Uncharacterized protein</fullName>
    </submittedName>
</protein>
<proteinExistence type="predicted"/>
<dbReference type="AlphaFoldDB" id="A0AAD2E5E2"/>